<dbReference type="InterPro" id="IPR006067">
    <property type="entry name" value="NO2/SO3_Rdtase_4Fe4S_dom"/>
</dbReference>
<dbReference type="Gene3D" id="3.30.110.40">
    <property type="entry name" value="TusA-like domain"/>
    <property type="match status" value="1"/>
</dbReference>
<dbReference type="InterPro" id="IPR051329">
    <property type="entry name" value="NIR_SIR_4Fe-4S"/>
</dbReference>
<dbReference type="Pfam" id="PF03460">
    <property type="entry name" value="NIR_SIR_ferr"/>
    <property type="match status" value="2"/>
</dbReference>
<evidence type="ECO:0000313" key="10">
    <source>
        <dbReference type="EMBL" id="OGW95158.1"/>
    </source>
</evidence>
<reference evidence="10 11" key="1">
    <citation type="journal article" date="2016" name="Nat. Commun.">
        <title>Thousands of microbial genomes shed light on interconnected biogeochemical processes in an aquifer system.</title>
        <authorList>
            <person name="Anantharaman K."/>
            <person name="Brown C.T."/>
            <person name="Hug L.A."/>
            <person name="Sharon I."/>
            <person name="Castelle C.J."/>
            <person name="Probst A.J."/>
            <person name="Thomas B.C."/>
            <person name="Singh A."/>
            <person name="Wilkins M.J."/>
            <person name="Karaoz U."/>
            <person name="Brodie E.L."/>
            <person name="Williams K.H."/>
            <person name="Hubbard S.S."/>
            <person name="Banfield J.F."/>
        </authorList>
    </citation>
    <scope>NUCLEOTIDE SEQUENCE [LARGE SCALE GENOMIC DNA]</scope>
</reference>
<dbReference type="PANTHER" id="PTHR32439">
    <property type="entry name" value="FERREDOXIN--NITRITE REDUCTASE, CHLOROPLASTIC"/>
    <property type="match status" value="1"/>
</dbReference>
<keyword evidence="3" id="KW-0479">Metal-binding</keyword>
<evidence type="ECO:0000256" key="1">
    <source>
        <dbReference type="ARBA" id="ARBA00022485"/>
    </source>
</evidence>
<evidence type="ECO:0000259" key="9">
    <source>
        <dbReference type="Pfam" id="PF03460"/>
    </source>
</evidence>
<dbReference type="InterPro" id="IPR036868">
    <property type="entry name" value="TusA-like_sf"/>
</dbReference>
<accession>A0A1G1KQI7</accession>
<dbReference type="Proteomes" id="UP000178187">
    <property type="component" value="Unassembled WGS sequence"/>
</dbReference>
<gene>
    <name evidence="10" type="ORF">A3G33_04305</name>
</gene>
<dbReference type="PROSITE" id="PS00365">
    <property type="entry name" value="NIR_SIR"/>
    <property type="match status" value="1"/>
</dbReference>
<evidence type="ECO:0000256" key="5">
    <source>
        <dbReference type="ARBA" id="ARBA00023004"/>
    </source>
</evidence>
<dbReference type="GO" id="GO:0046872">
    <property type="term" value="F:metal ion binding"/>
    <property type="evidence" value="ECO:0007669"/>
    <property type="project" value="UniProtKB-KW"/>
</dbReference>
<proteinExistence type="predicted"/>
<organism evidence="10 11">
    <name type="scientific">Candidatus Danuiimicrobium aquiferis</name>
    <dbReference type="NCBI Taxonomy" id="1801832"/>
    <lineage>
        <taxon>Bacteria</taxon>
        <taxon>Pseudomonadati</taxon>
        <taxon>Candidatus Omnitrophota</taxon>
        <taxon>Candidatus Danuiimicrobium</taxon>
    </lineage>
</organism>
<dbReference type="GO" id="GO:0020037">
    <property type="term" value="F:heme binding"/>
    <property type="evidence" value="ECO:0007669"/>
    <property type="project" value="InterPro"/>
</dbReference>
<feature type="domain" description="Nitrite/sulphite reductase 4Fe-4S" evidence="7">
    <location>
        <begin position="120"/>
        <end position="273"/>
    </location>
</feature>
<dbReference type="GO" id="GO:0051539">
    <property type="term" value="F:4 iron, 4 sulfur cluster binding"/>
    <property type="evidence" value="ECO:0007669"/>
    <property type="project" value="UniProtKB-KW"/>
</dbReference>
<evidence type="ECO:0000256" key="3">
    <source>
        <dbReference type="ARBA" id="ARBA00022723"/>
    </source>
</evidence>
<feature type="domain" description="Nitrite/Sulfite reductase ferredoxin-like" evidence="9">
    <location>
        <begin position="316"/>
        <end position="380"/>
    </location>
</feature>
<keyword evidence="5" id="KW-0408">Iron</keyword>
<evidence type="ECO:0000313" key="11">
    <source>
        <dbReference type="Proteomes" id="UP000178187"/>
    </source>
</evidence>
<dbReference type="SUPFAM" id="SSF56014">
    <property type="entry name" value="Nitrite and sulphite reductase 4Fe-4S domain-like"/>
    <property type="match status" value="2"/>
</dbReference>
<dbReference type="Gene3D" id="3.30.413.10">
    <property type="entry name" value="Sulfite Reductase Hemoprotein, domain 1"/>
    <property type="match status" value="2"/>
</dbReference>
<feature type="domain" description="Nitrite/sulphite reductase 4Fe-4S" evidence="7">
    <location>
        <begin position="396"/>
        <end position="538"/>
    </location>
</feature>
<keyword evidence="2" id="KW-0349">Heme</keyword>
<keyword evidence="4" id="KW-0560">Oxidoreductase</keyword>
<dbReference type="InterPro" id="IPR045854">
    <property type="entry name" value="NO2/SO3_Rdtase_4Fe4S_sf"/>
</dbReference>
<evidence type="ECO:0008006" key="12">
    <source>
        <dbReference type="Google" id="ProtNLM"/>
    </source>
</evidence>
<dbReference type="Gene3D" id="3.90.480.10">
    <property type="entry name" value="Sulfite Reductase Hemoprotein,Domain 2"/>
    <property type="match status" value="1"/>
</dbReference>
<sequence length="791" mass="89392">MKGYSIPPQLDGEINQLEKLIEKFKRGEITAVEVKAHRVPFGVYEQRESDTYMMRIRCVAGMISPLQLEKVAGIATQYGIRDIHITTRQELQIHYVKLEYLVAMIRQLKEIGLATRGGGGNTVRNIVAQEDAGINPLEEFDVSPYALALTSRMIAESDSWNLPRKFKIAFSGSSEDKGYATIADVGFIAKIKDGKKGFKVYAAGGLGAKSEVGKLLLEFIGADEVFAVTKALKNVFFKYGNRKNKHAARLRFLWQSLGDEEFRKKFQEEYKKNKQDEVLPLVIEEIESEGVSDKLLPEEPESVSDFTLWKGRYVKTQKQADFVSIMIPVELGFISSDQARKLGHFLAPFGDNVLRMTKNQNFLLRNIPKKYLGNIYNFLKDIFHGISRPTIYGKILSCAGAATCQLGICLSRQAAKAVMKDLGESGLNLDDAGDIKINISGCPNCCGQHLAADLGFSGKALRKEGRLYAAYNVFAGAVIYDGRTKFAEHVGEIAAKHMPAFVKDFLNIYLFKTKQYKNIQEYLLREGTKELKKLCLHYKGIPGFEEDKNFYFDWDADSLFSLAERRAGECSAGFFDLIQVDLNHIHETRKILAAEQTGETEKKKLLYDLIFYSCRMLLITRGIEPKNESEVFETFQKHFIDTGFIAVAFKELMTLALHKNYQTLLDRENDVSRFSKDVEALYENMDNSFNFKRPAPEFVTHESERVVSSKEKAADRPAVLKDLRGVVCPLNFVKTKIELSKLKPGDILEIWLDDGEPIENVPGSVKAEGHEIVERKKIGDHWSVIIEKKVT</sequence>
<evidence type="ECO:0000259" key="7">
    <source>
        <dbReference type="Pfam" id="PF01077"/>
    </source>
</evidence>
<dbReference type="CDD" id="cd00291">
    <property type="entry name" value="SirA_YedF_YeeD"/>
    <property type="match status" value="1"/>
</dbReference>
<evidence type="ECO:0000256" key="4">
    <source>
        <dbReference type="ARBA" id="ARBA00023002"/>
    </source>
</evidence>
<evidence type="ECO:0000259" key="8">
    <source>
        <dbReference type="Pfam" id="PF01206"/>
    </source>
</evidence>
<dbReference type="InterPro" id="IPR005117">
    <property type="entry name" value="NiRdtase/SiRdtase_haem-b_fer"/>
</dbReference>
<feature type="domain" description="UPF0033" evidence="8">
    <location>
        <begin position="722"/>
        <end position="788"/>
    </location>
</feature>
<evidence type="ECO:0000256" key="6">
    <source>
        <dbReference type="ARBA" id="ARBA00023014"/>
    </source>
</evidence>
<dbReference type="PANTHER" id="PTHR32439:SF9">
    <property type="entry name" value="BLR3264 PROTEIN"/>
    <property type="match status" value="1"/>
</dbReference>
<dbReference type="Pfam" id="PF01077">
    <property type="entry name" value="NIR_SIR"/>
    <property type="match status" value="2"/>
</dbReference>
<dbReference type="InterPro" id="IPR036136">
    <property type="entry name" value="Nit/Sulf_reduc_fer-like_dom_sf"/>
</dbReference>
<protein>
    <recommendedName>
        <fullName evidence="12">Sulfite reductase subunit beta (Hemoprotein)</fullName>
    </recommendedName>
</protein>
<dbReference type="AlphaFoldDB" id="A0A1G1KQI7"/>
<name>A0A1G1KQI7_9BACT</name>
<dbReference type="EMBL" id="MHFR01000068">
    <property type="protein sequence ID" value="OGW95158.1"/>
    <property type="molecule type" value="Genomic_DNA"/>
</dbReference>
<dbReference type="GO" id="GO:0016491">
    <property type="term" value="F:oxidoreductase activity"/>
    <property type="evidence" value="ECO:0007669"/>
    <property type="project" value="UniProtKB-KW"/>
</dbReference>
<dbReference type="SUPFAM" id="SSF55124">
    <property type="entry name" value="Nitrite/Sulfite reductase N-terminal domain-like"/>
    <property type="match status" value="2"/>
</dbReference>
<feature type="domain" description="Nitrite/Sulfite reductase ferredoxin-like" evidence="9">
    <location>
        <begin position="44"/>
        <end position="110"/>
    </location>
</feature>
<dbReference type="SUPFAM" id="SSF64307">
    <property type="entry name" value="SirA-like"/>
    <property type="match status" value="1"/>
</dbReference>
<keyword evidence="1" id="KW-0004">4Fe-4S</keyword>
<dbReference type="InterPro" id="IPR006066">
    <property type="entry name" value="NO2/SO3_Rdtase_FeS/sirohaem_BS"/>
</dbReference>
<keyword evidence="6" id="KW-0411">Iron-sulfur</keyword>
<comment type="caution">
    <text evidence="10">The sequence shown here is derived from an EMBL/GenBank/DDBJ whole genome shotgun (WGS) entry which is preliminary data.</text>
</comment>
<dbReference type="Pfam" id="PF01206">
    <property type="entry name" value="TusA"/>
    <property type="match status" value="1"/>
</dbReference>
<dbReference type="InterPro" id="IPR001455">
    <property type="entry name" value="TusA-like"/>
</dbReference>
<evidence type="ECO:0000256" key="2">
    <source>
        <dbReference type="ARBA" id="ARBA00022617"/>
    </source>
</evidence>